<comment type="similarity">
    <text evidence="1">Belongs to the 3-beta-HSD family.</text>
</comment>
<feature type="chain" id="PRO_5035442134" evidence="4">
    <location>
        <begin position="21"/>
        <end position="531"/>
    </location>
</feature>
<dbReference type="PANTHER" id="PTHR43245:SF51">
    <property type="entry name" value="SHORT CHAIN DEHYDROGENASE_REDUCTASE FAMILY 42E, MEMBER 2"/>
    <property type="match status" value="1"/>
</dbReference>
<evidence type="ECO:0000256" key="2">
    <source>
        <dbReference type="ARBA" id="ARBA00023002"/>
    </source>
</evidence>
<feature type="signal peptide" evidence="4">
    <location>
        <begin position="1"/>
        <end position="20"/>
    </location>
</feature>
<evidence type="ECO:0000313" key="7">
    <source>
        <dbReference type="Proteomes" id="UP000813824"/>
    </source>
</evidence>
<proteinExistence type="inferred from homology"/>
<organism evidence="6 7">
    <name type="scientific">Cristinia sonorae</name>
    <dbReference type="NCBI Taxonomy" id="1940300"/>
    <lineage>
        <taxon>Eukaryota</taxon>
        <taxon>Fungi</taxon>
        <taxon>Dikarya</taxon>
        <taxon>Basidiomycota</taxon>
        <taxon>Agaricomycotina</taxon>
        <taxon>Agaricomycetes</taxon>
        <taxon>Agaricomycetidae</taxon>
        <taxon>Agaricales</taxon>
        <taxon>Pleurotineae</taxon>
        <taxon>Stephanosporaceae</taxon>
        <taxon>Cristinia</taxon>
    </lineage>
</organism>
<accession>A0A8K0UQX4</accession>
<sequence>MAVNWLYILLPLAYALYAWCNDQKLKRLPPEAAAHSPERWSDKFVMETNARVKQVEGVSLLKDSDLPPKTGRRYIVVGGAGFLGGWIVLHLIRRGEDPRRIRVLDLRKPARQDLCEGLAAQVDFLQGDVSDAAAVEAAFQKPWPCLPSDNPDEPLPELTVFHTVAIIRFFERHPELMPYSERVNTVGTQNVLDSARRAGASAFVFTSSGSVAVQRSRFWLWPWEKEPRKFTQVINDHTVLPQCHEEFFSNYAASKLQAERLVQAADRTPSGSGQLRTGCIRPGNGIYGTGGDLLIDRMLKDGIHPSWIPGILQSFIHAENCSLAHLCYEQRLIELQHCHTASSSSPDIGGQSFCVTDAGPPCTYGDIYDAVAQVSNGGVWYIYLSATFMLGLAHLVEWYYVTSQLLTLRKHPLSAFVPRMSGELVFLQPSMFALTQVHLVFDDSRARKAPEEGGLGYKGPITTLEGTCKTVVEHVKGDRKYIGKRIYGMPEDTTRPMVGFDVNVHESAVGEVLEKLGSGLALDLDAKKIPS</sequence>
<dbReference type="InterPro" id="IPR002225">
    <property type="entry name" value="3Beta_OHSteriod_DH/Estase"/>
</dbReference>
<dbReference type="PANTHER" id="PTHR43245">
    <property type="entry name" value="BIFUNCTIONAL POLYMYXIN RESISTANCE PROTEIN ARNA"/>
    <property type="match status" value="1"/>
</dbReference>
<dbReference type="SUPFAM" id="SSF51735">
    <property type="entry name" value="NAD(P)-binding Rossmann-fold domains"/>
    <property type="match status" value="1"/>
</dbReference>
<dbReference type="Proteomes" id="UP000813824">
    <property type="component" value="Unassembled WGS sequence"/>
</dbReference>
<comment type="caution">
    <text evidence="6">The sequence shown here is derived from an EMBL/GenBank/DDBJ whole genome shotgun (WGS) entry which is preliminary data.</text>
</comment>
<keyword evidence="4" id="KW-0732">Signal</keyword>
<evidence type="ECO:0000256" key="1">
    <source>
        <dbReference type="ARBA" id="ARBA00009219"/>
    </source>
</evidence>
<gene>
    <name evidence="6" type="ORF">BXZ70DRAFT_932471</name>
</gene>
<reference evidence="6" key="1">
    <citation type="journal article" date="2021" name="New Phytol.">
        <title>Evolutionary innovations through gain and loss of genes in the ectomycorrhizal Boletales.</title>
        <authorList>
            <person name="Wu G."/>
            <person name="Miyauchi S."/>
            <person name="Morin E."/>
            <person name="Kuo A."/>
            <person name="Drula E."/>
            <person name="Varga T."/>
            <person name="Kohler A."/>
            <person name="Feng B."/>
            <person name="Cao Y."/>
            <person name="Lipzen A."/>
            <person name="Daum C."/>
            <person name="Hundley H."/>
            <person name="Pangilinan J."/>
            <person name="Johnson J."/>
            <person name="Barry K."/>
            <person name="LaButti K."/>
            <person name="Ng V."/>
            <person name="Ahrendt S."/>
            <person name="Min B."/>
            <person name="Choi I.G."/>
            <person name="Park H."/>
            <person name="Plett J.M."/>
            <person name="Magnuson J."/>
            <person name="Spatafora J.W."/>
            <person name="Nagy L.G."/>
            <person name="Henrissat B."/>
            <person name="Grigoriev I.V."/>
            <person name="Yang Z.L."/>
            <person name="Xu J."/>
            <person name="Martin F.M."/>
        </authorList>
    </citation>
    <scope>NUCLEOTIDE SEQUENCE</scope>
    <source>
        <strain evidence="6">KKN 215</strain>
    </source>
</reference>
<feature type="domain" description="3-beta hydroxysteroid dehydrogenase/isomerase" evidence="5">
    <location>
        <begin position="75"/>
        <end position="368"/>
    </location>
</feature>
<keyword evidence="7" id="KW-1185">Reference proteome</keyword>
<evidence type="ECO:0000313" key="6">
    <source>
        <dbReference type="EMBL" id="KAH8101919.1"/>
    </source>
</evidence>
<dbReference type="AlphaFoldDB" id="A0A8K0UQX4"/>
<keyword evidence="3" id="KW-0472">Membrane</keyword>
<protein>
    <submittedName>
        <fullName evidence="6">NAD(P)-binding protein</fullName>
    </submittedName>
</protein>
<dbReference type="Gene3D" id="3.40.50.720">
    <property type="entry name" value="NAD(P)-binding Rossmann-like Domain"/>
    <property type="match status" value="1"/>
</dbReference>
<dbReference type="OrthoDB" id="10058185at2759"/>
<dbReference type="GO" id="GO:0006694">
    <property type="term" value="P:steroid biosynthetic process"/>
    <property type="evidence" value="ECO:0007669"/>
    <property type="project" value="InterPro"/>
</dbReference>
<feature type="transmembrane region" description="Helical" evidence="3">
    <location>
        <begin position="380"/>
        <end position="400"/>
    </location>
</feature>
<keyword evidence="3" id="KW-0812">Transmembrane</keyword>
<dbReference type="Pfam" id="PF01073">
    <property type="entry name" value="3Beta_HSD"/>
    <property type="match status" value="1"/>
</dbReference>
<dbReference type="InterPro" id="IPR036291">
    <property type="entry name" value="NAD(P)-bd_dom_sf"/>
</dbReference>
<evidence type="ECO:0000256" key="4">
    <source>
        <dbReference type="SAM" id="SignalP"/>
    </source>
</evidence>
<evidence type="ECO:0000256" key="3">
    <source>
        <dbReference type="SAM" id="Phobius"/>
    </source>
</evidence>
<feature type="transmembrane region" description="Helical" evidence="3">
    <location>
        <begin position="74"/>
        <end position="92"/>
    </location>
</feature>
<dbReference type="EMBL" id="JAEVFJ010000011">
    <property type="protein sequence ID" value="KAH8101919.1"/>
    <property type="molecule type" value="Genomic_DNA"/>
</dbReference>
<evidence type="ECO:0000259" key="5">
    <source>
        <dbReference type="Pfam" id="PF01073"/>
    </source>
</evidence>
<keyword evidence="3" id="KW-1133">Transmembrane helix</keyword>
<name>A0A8K0UQX4_9AGAR</name>
<dbReference type="GO" id="GO:0016616">
    <property type="term" value="F:oxidoreductase activity, acting on the CH-OH group of donors, NAD or NADP as acceptor"/>
    <property type="evidence" value="ECO:0007669"/>
    <property type="project" value="InterPro"/>
</dbReference>
<dbReference type="InterPro" id="IPR050177">
    <property type="entry name" value="Lipid_A_modif_metabolic_enz"/>
</dbReference>
<keyword evidence="2" id="KW-0560">Oxidoreductase</keyword>